<dbReference type="InterPro" id="IPR024409">
    <property type="entry name" value="DUF3833"/>
</dbReference>
<comment type="caution">
    <text evidence="2">The sequence shown here is derived from an EMBL/GenBank/DDBJ whole genome shotgun (WGS) entry which is preliminary data.</text>
</comment>
<dbReference type="Pfam" id="PF12915">
    <property type="entry name" value="DUF3833"/>
    <property type="match status" value="1"/>
</dbReference>
<dbReference type="PROSITE" id="PS51257">
    <property type="entry name" value="PROKAR_LIPOPROTEIN"/>
    <property type="match status" value="1"/>
</dbReference>
<protein>
    <submittedName>
        <fullName evidence="2">DUF3833 domain-containing protein</fullName>
    </submittedName>
</protein>
<sequence length="178" mass="19819">MSAIRVAGLWLSTFLLSACAGPDIQSYAERTPSFTPETFFQGELLAHGVVKNRSGEAIRHFNATIDAQWRDGVGTLEERFEFDDGEIQYRTWTLTPNGANHFNATAGDVVGTGKGEHKGNALNLEYTLLIDYNGRDIAVNVDDWMWQVNDHVVINESTLSKWGFKVGSVQLVIQKLKD</sequence>
<keyword evidence="3" id="KW-1185">Reference proteome</keyword>
<dbReference type="EMBL" id="JAXAFO010000002">
    <property type="protein sequence ID" value="MDX6848044.1"/>
    <property type="molecule type" value="Genomic_DNA"/>
</dbReference>
<dbReference type="Proteomes" id="UP001273505">
    <property type="component" value="Unassembled WGS sequence"/>
</dbReference>
<dbReference type="RefSeq" id="WP_302723250.1">
    <property type="nucleotide sequence ID" value="NZ_JAULRU010000583.1"/>
</dbReference>
<name>A0ABU4RTQ6_9GAMM</name>
<keyword evidence="1" id="KW-0732">Signal</keyword>
<reference evidence="2 3" key="1">
    <citation type="submission" date="2023-11" db="EMBL/GenBank/DDBJ databases">
        <title>Gilvimarinus fulvus sp. nov., isolated from the surface of Kelp.</title>
        <authorList>
            <person name="Sun Y.Y."/>
            <person name="Gong Y."/>
            <person name="Du Z.J."/>
        </authorList>
    </citation>
    <scope>NUCLEOTIDE SEQUENCE [LARGE SCALE GENOMIC DNA]</scope>
    <source>
        <strain evidence="2 3">SDUM040013</strain>
    </source>
</reference>
<accession>A0ABU4RTQ6</accession>
<gene>
    <name evidence="2" type="ORF">SCD92_01650</name>
</gene>
<proteinExistence type="predicted"/>
<organism evidence="2 3">
    <name type="scientific">Gilvimarinus gilvus</name>
    <dbReference type="NCBI Taxonomy" id="3058038"/>
    <lineage>
        <taxon>Bacteria</taxon>
        <taxon>Pseudomonadati</taxon>
        <taxon>Pseudomonadota</taxon>
        <taxon>Gammaproteobacteria</taxon>
        <taxon>Cellvibrionales</taxon>
        <taxon>Cellvibrionaceae</taxon>
        <taxon>Gilvimarinus</taxon>
    </lineage>
</organism>
<feature type="signal peptide" evidence="1">
    <location>
        <begin position="1"/>
        <end position="20"/>
    </location>
</feature>
<evidence type="ECO:0000313" key="3">
    <source>
        <dbReference type="Proteomes" id="UP001273505"/>
    </source>
</evidence>
<evidence type="ECO:0000313" key="2">
    <source>
        <dbReference type="EMBL" id="MDX6848044.1"/>
    </source>
</evidence>
<feature type="chain" id="PRO_5047061937" evidence="1">
    <location>
        <begin position="21"/>
        <end position="178"/>
    </location>
</feature>
<evidence type="ECO:0000256" key="1">
    <source>
        <dbReference type="SAM" id="SignalP"/>
    </source>
</evidence>